<evidence type="ECO:0008006" key="3">
    <source>
        <dbReference type="Google" id="ProtNLM"/>
    </source>
</evidence>
<evidence type="ECO:0000313" key="2">
    <source>
        <dbReference type="Proteomes" id="UP000198577"/>
    </source>
</evidence>
<name>A0A1I5WUS3_9FIRM</name>
<proteinExistence type="predicted"/>
<keyword evidence="2" id="KW-1185">Reference proteome</keyword>
<evidence type="ECO:0000313" key="1">
    <source>
        <dbReference type="EMBL" id="SFQ23555.1"/>
    </source>
</evidence>
<dbReference type="STRING" id="937334.SAMN05444406_11948"/>
<accession>A0A1I5WUS3</accession>
<gene>
    <name evidence="1" type="ORF">SAMN05444406_11948</name>
</gene>
<organism evidence="1 2">
    <name type="scientific">Caldicoprobacter faecalis</name>
    <dbReference type="NCBI Taxonomy" id="937334"/>
    <lineage>
        <taxon>Bacteria</taxon>
        <taxon>Bacillati</taxon>
        <taxon>Bacillota</taxon>
        <taxon>Clostridia</taxon>
        <taxon>Caldicoprobacterales</taxon>
        <taxon>Caldicoprobacteraceae</taxon>
        <taxon>Caldicoprobacter</taxon>
    </lineage>
</organism>
<dbReference type="EMBL" id="FOXR01000019">
    <property type="protein sequence ID" value="SFQ23555.1"/>
    <property type="molecule type" value="Genomic_DNA"/>
</dbReference>
<dbReference type="Proteomes" id="UP000198577">
    <property type="component" value="Unassembled WGS sequence"/>
</dbReference>
<reference evidence="1 2" key="1">
    <citation type="submission" date="2016-10" db="EMBL/GenBank/DDBJ databases">
        <authorList>
            <person name="de Groot N.N."/>
        </authorList>
    </citation>
    <scope>NUCLEOTIDE SEQUENCE [LARGE SCALE GENOMIC DNA]</scope>
    <source>
        <strain evidence="1 2">DSM 20678</strain>
    </source>
</reference>
<dbReference type="NCBIfam" id="NF047593">
    <property type="entry name" value="IS66_ISAeme5_TnpA"/>
    <property type="match status" value="1"/>
</dbReference>
<sequence>MTHKEREQQWKARIEAYRASGLSKEAFCKQHNISVRQLHYWLRKESIKEEQTYNTVQWLPVNLSGQEDTSGCNVLNVKVGPAVIDVR</sequence>
<protein>
    <recommendedName>
        <fullName evidence="3">Transposase</fullName>
    </recommendedName>
</protein>
<dbReference type="RefSeq" id="WP_051456396.1">
    <property type="nucleotide sequence ID" value="NZ_FOXR01000019.1"/>
</dbReference>
<dbReference type="AlphaFoldDB" id="A0A1I5WUS3"/>
<dbReference type="OrthoDB" id="9808061at2"/>